<geneLocation type="plasmid" evidence="1 2">
    <name>pSTRVI02</name>
</geneLocation>
<dbReference type="KEGG" id="svl:Strvi_0069"/>
<evidence type="ECO:0000313" key="2">
    <source>
        <dbReference type="Proteomes" id="UP000008703"/>
    </source>
</evidence>
<dbReference type="Proteomes" id="UP000008703">
    <property type="component" value="Plasmid pSTRVI02"/>
</dbReference>
<evidence type="ECO:0000313" key="1">
    <source>
        <dbReference type="EMBL" id="AEM88845.1"/>
    </source>
</evidence>
<dbReference type="HOGENOM" id="CLU_1509844_0_0_11"/>
<dbReference type="AlphaFoldDB" id="G2PHP4"/>
<keyword evidence="2" id="KW-1185">Reference proteome</keyword>
<sequence length="178" mass="18935">MARPVDVSEVQACALVPEVLAAADAACLAAFGRSAYPPGTVVSTAPNGERGTVLGPWRAAPGVMLAVDFGTESYRCQWPGEVEPVPGARADRPRLYPSTGGGYFWHGGFEWLVWRHAKGAHSWDVARKMPGGTRVDERCYVVRAVRGRPADAWTAALAALDAARLVVPDPYTADAMTG</sequence>
<dbReference type="EMBL" id="CP002996">
    <property type="protein sequence ID" value="AEM88845.1"/>
    <property type="molecule type" value="Genomic_DNA"/>
</dbReference>
<gene>
    <name evidence="1" type="ORF">Strvi_0069</name>
</gene>
<proteinExistence type="predicted"/>
<accession>G2PHP4</accession>
<organism evidence="1 2">
    <name type="scientific">Streptomyces violaceusniger (strain Tu 4113)</name>
    <dbReference type="NCBI Taxonomy" id="653045"/>
    <lineage>
        <taxon>Bacteria</taxon>
        <taxon>Bacillati</taxon>
        <taxon>Actinomycetota</taxon>
        <taxon>Actinomycetes</taxon>
        <taxon>Kitasatosporales</taxon>
        <taxon>Streptomycetaceae</taxon>
        <taxon>Streptomyces</taxon>
        <taxon>Streptomyces violaceusniger group</taxon>
    </lineage>
</organism>
<keyword evidence="1" id="KW-0614">Plasmid</keyword>
<protein>
    <submittedName>
        <fullName evidence="1">Uncharacterized protein</fullName>
    </submittedName>
</protein>
<dbReference type="RefSeq" id="WP_014043780.1">
    <property type="nucleotide sequence ID" value="NC_015952.1"/>
</dbReference>
<reference evidence="1" key="1">
    <citation type="submission" date="2011-08" db="EMBL/GenBank/DDBJ databases">
        <title>Complete sequence of plasmid 2 of Streptomyces violaceusniger Tu 4113.</title>
        <authorList>
            <consortium name="US DOE Joint Genome Institute"/>
            <person name="Lucas S."/>
            <person name="Han J."/>
            <person name="Lapidus A."/>
            <person name="Cheng J.-F."/>
            <person name="Goodwin L."/>
            <person name="Pitluck S."/>
            <person name="Peters L."/>
            <person name="Ivanova N."/>
            <person name="Daligault H."/>
            <person name="Detter J.C."/>
            <person name="Han C."/>
            <person name="Tapia R."/>
            <person name="Land M."/>
            <person name="Hauser L."/>
            <person name="Kyrpides N."/>
            <person name="Ivanova N."/>
            <person name="Pagani I."/>
            <person name="Hagen A."/>
            <person name="Katz L."/>
            <person name="Fiedler H.-P."/>
            <person name="Keasling J."/>
            <person name="Fortman J."/>
            <person name="Woyke T."/>
        </authorList>
    </citation>
    <scope>NUCLEOTIDE SEQUENCE [LARGE SCALE GENOMIC DNA]</scope>
    <source>
        <strain evidence="1">Tu 4113</strain>
        <plasmid evidence="1">pSTRVI02</plasmid>
    </source>
</reference>
<name>G2PHP4_STRV4</name>